<evidence type="ECO:0000313" key="9">
    <source>
        <dbReference type="EMBL" id="QKG84690.1"/>
    </source>
</evidence>
<dbReference type="PANTHER" id="PTHR43829">
    <property type="entry name" value="AQUAPORIN OR AQUAGLYCEROPORIN RELATED"/>
    <property type="match status" value="1"/>
</dbReference>
<feature type="transmembrane region" description="Helical" evidence="8">
    <location>
        <begin position="146"/>
        <end position="166"/>
    </location>
</feature>
<dbReference type="InterPro" id="IPR000425">
    <property type="entry name" value="MIP"/>
</dbReference>
<dbReference type="PRINTS" id="PR00783">
    <property type="entry name" value="MINTRINSICP"/>
</dbReference>
<evidence type="ECO:0000256" key="1">
    <source>
        <dbReference type="ARBA" id="ARBA00004141"/>
    </source>
</evidence>
<keyword evidence="10" id="KW-1185">Reference proteome</keyword>
<feature type="transmembrane region" description="Helical" evidence="8">
    <location>
        <begin position="229"/>
        <end position="249"/>
    </location>
</feature>
<dbReference type="PROSITE" id="PS51257">
    <property type="entry name" value="PROKAR_LIPOPROTEIN"/>
    <property type="match status" value="1"/>
</dbReference>
<feature type="transmembrane region" description="Helical" evidence="8">
    <location>
        <begin position="12"/>
        <end position="32"/>
    </location>
</feature>
<dbReference type="NCBIfam" id="TIGR00861">
    <property type="entry name" value="MIP"/>
    <property type="match status" value="1"/>
</dbReference>
<accession>A0A7D4BK75</accession>
<name>A0A7D4BK75_9BACL</name>
<evidence type="ECO:0000256" key="6">
    <source>
        <dbReference type="ARBA" id="ARBA00023136"/>
    </source>
</evidence>
<evidence type="ECO:0000256" key="2">
    <source>
        <dbReference type="ARBA" id="ARBA00006175"/>
    </source>
</evidence>
<dbReference type="Proteomes" id="UP000503088">
    <property type="component" value="Chromosome"/>
</dbReference>
<evidence type="ECO:0000313" key="10">
    <source>
        <dbReference type="Proteomes" id="UP000503088"/>
    </source>
</evidence>
<evidence type="ECO:0000256" key="4">
    <source>
        <dbReference type="ARBA" id="ARBA00022692"/>
    </source>
</evidence>
<feature type="transmembrane region" description="Helical" evidence="8">
    <location>
        <begin position="84"/>
        <end position="106"/>
    </location>
</feature>
<dbReference type="RefSeq" id="WP_173222643.1">
    <property type="nucleotide sequence ID" value="NZ_CP048104.1"/>
</dbReference>
<dbReference type="GO" id="GO:0015254">
    <property type="term" value="F:glycerol channel activity"/>
    <property type="evidence" value="ECO:0007669"/>
    <property type="project" value="TreeGrafter"/>
</dbReference>
<dbReference type="SUPFAM" id="SSF81338">
    <property type="entry name" value="Aquaporin-like"/>
    <property type="match status" value="1"/>
</dbReference>
<dbReference type="InterPro" id="IPR022357">
    <property type="entry name" value="MIP_CS"/>
</dbReference>
<keyword evidence="4 7" id="KW-0812">Transmembrane</keyword>
<comment type="subcellular location">
    <subcellularLocation>
        <location evidence="1">Membrane</location>
        <topology evidence="1">Multi-pass membrane protein</topology>
    </subcellularLocation>
</comment>
<sequence length="280" mass="30052">MNRKLWGECLSEFLGTFILIFVGCGTVAGNVLYGAELGQWELSLIWGLAVALAIYITGAVSGTHINPAVTVTMAVFRGFPWKNVIPFITAQVLGAFTGAAVVYGLYRGGLAHYEKTENIQRGSEASLDTAGIFSTYPASFLSHWDAFLVEFSLTAFLLIVILAVVDERNPQLPALNRLGPLVIGITVAVIGGSFGTLTGFAINPARDFGPKLFTWIAGWESMALPGPGGYVWIPIVAPILGGLCGALIYDRLVRCYLPKNKFRTEGAPAKYSDRSVDPSV</sequence>
<dbReference type="Pfam" id="PF00230">
    <property type="entry name" value="MIP"/>
    <property type="match status" value="1"/>
</dbReference>
<protein>
    <submittedName>
        <fullName evidence="9">Aquaporin family protein</fullName>
    </submittedName>
</protein>
<evidence type="ECO:0000256" key="3">
    <source>
        <dbReference type="ARBA" id="ARBA00022448"/>
    </source>
</evidence>
<comment type="similarity">
    <text evidence="2 7">Belongs to the MIP/aquaporin (TC 1.A.8) family.</text>
</comment>
<feature type="transmembrane region" description="Helical" evidence="8">
    <location>
        <begin position="178"/>
        <end position="202"/>
    </location>
</feature>
<keyword evidence="3 7" id="KW-0813">Transport</keyword>
<dbReference type="CDD" id="cd00333">
    <property type="entry name" value="MIP"/>
    <property type="match status" value="1"/>
</dbReference>
<keyword evidence="6 8" id="KW-0472">Membrane</keyword>
<gene>
    <name evidence="9" type="ORF">GXN76_09520</name>
</gene>
<dbReference type="InterPro" id="IPR023271">
    <property type="entry name" value="Aquaporin-like"/>
</dbReference>
<dbReference type="InterPro" id="IPR050363">
    <property type="entry name" value="MIP/Aquaporin"/>
</dbReference>
<dbReference type="KEGG" id="kpul:GXN76_09520"/>
<dbReference type="AlphaFoldDB" id="A0A7D4BK75"/>
<dbReference type="Gene3D" id="1.20.1080.10">
    <property type="entry name" value="Glycerol uptake facilitator protein"/>
    <property type="match status" value="1"/>
</dbReference>
<dbReference type="EMBL" id="CP048104">
    <property type="protein sequence ID" value="QKG84690.1"/>
    <property type="molecule type" value="Genomic_DNA"/>
</dbReference>
<dbReference type="GO" id="GO:0005886">
    <property type="term" value="C:plasma membrane"/>
    <property type="evidence" value="ECO:0007669"/>
    <property type="project" value="TreeGrafter"/>
</dbReference>
<dbReference type="PROSITE" id="PS00221">
    <property type="entry name" value="MIP"/>
    <property type="match status" value="1"/>
</dbReference>
<proteinExistence type="inferred from homology"/>
<organism evidence="9 10">
    <name type="scientific">Kroppenstedtia pulmonis</name>
    <dbReference type="NCBI Taxonomy" id="1380685"/>
    <lineage>
        <taxon>Bacteria</taxon>
        <taxon>Bacillati</taxon>
        <taxon>Bacillota</taxon>
        <taxon>Bacilli</taxon>
        <taxon>Bacillales</taxon>
        <taxon>Thermoactinomycetaceae</taxon>
        <taxon>Kroppenstedtia</taxon>
    </lineage>
</organism>
<keyword evidence="5 8" id="KW-1133">Transmembrane helix</keyword>
<evidence type="ECO:0000256" key="7">
    <source>
        <dbReference type="RuleBase" id="RU000477"/>
    </source>
</evidence>
<reference evidence="9 10" key="1">
    <citation type="submission" date="2020-01" db="EMBL/GenBank/DDBJ databases">
        <authorList>
            <person name="Gulvik C.A."/>
            <person name="Batra D.G."/>
        </authorList>
    </citation>
    <scope>NUCLEOTIDE SEQUENCE [LARGE SCALE GENOMIC DNA]</scope>
    <source>
        <strain evidence="9 10">W9323</strain>
    </source>
</reference>
<evidence type="ECO:0000256" key="5">
    <source>
        <dbReference type="ARBA" id="ARBA00022989"/>
    </source>
</evidence>
<dbReference type="PANTHER" id="PTHR43829:SF9">
    <property type="entry name" value="AQUAPORIN-9"/>
    <property type="match status" value="1"/>
</dbReference>
<feature type="transmembrane region" description="Helical" evidence="8">
    <location>
        <begin position="44"/>
        <end position="63"/>
    </location>
</feature>
<evidence type="ECO:0000256" key="8">
    <source>
        <dbReference type="SAM" id="Phobius"/>
    </source>
</evidence>